<accession>A0A382QU58</accession>
<sequence>MKIKPVTFLFVLTCLFLFCGSSVVFGDDFTDG</sequence>
<dbReference type="AlphaFoldDB" id="A0A382QU58"/>
<reference evidence="1" key="1">
    <citation type="submission" date="2018-05" db="EMBL/GenBank/DDBJ databases">
        <authorList>
            <person name="Lanie J.A."/>
            <person name="Ng W.-L."/>
            <person name="Kazmierczak K.M."/>
            <person name="Andrzejewski T.M."/>
            <person name="Davidsen T.M."/>
            <person name="Wayne K.J."/>
            <person name="Tettelin H."/>
            <person name="Glass J.I."/>
            <person name="Rusch D."/>
            <person name="Podicherti R."/>
            <person name="Tsui H.-C.T."/>
            <person name="Winkler M.E."/>
        </authorList>
    </citation>
    <scope>NUCLEOTIDE SEQUENCE</scope>
</reference>
<evidence type="ECO:0000313" key="1">
    <source>
        <dbReference type="EMBL" id="SVC89049.1"/>
    </source>
</evidence>
<protein>
    <submittedName>
        <fullName evidence="1">Uncharacterized protein</fullName>
    </submittedName>
</protein>
<proteinExistence type="predicted"/>
<organism evidence="1">
    <name type="scientific">marine metagenome</name>
    <dbReference type="NCBI Taxonomy" id="408172"/>
    <lineage>
        <taxon>unclassified sequences</taxon>
        <taxon>metagenomes</taxon>
        <taxon>ecological metagenomes</taxon>
    </lineage>
</organism>
<dbReference type="EMBL" id="UINC01116953">
    <property type="protein sequence ID" value="SVC89049.1"/>
    <property type="molecule type" value="Genomic_DNA"/>
</dbReference>
<name>A0A382QU58_9ZZZZ</name>
<gene>
    <name evidence="1" type="ORF">METZ01_LOCUS341903</name>
</gene>